<keyword evidence="2" id="KW-1185">Reference proteome</keyword>
<reference evidence="1 2" key="1">
    <citation type="submission" date="2024-03" db="EMBL/GenBank/DDBJ databases">
        <title>Human intestinal bacterial collection.</title>
        <authorList>
            <person name="Pauvert C."/>
            <person name="Hitch T.C.A."/>
            <person name="Clavel T."/>
        </authorList>
    </citation>
    <scope>NUCLEOTIDE SEQUENCE [LARGE SCALE GENOMIC DNA]</scope>
    <source>
        <strain evidence="1 2">CLA-AA-H185</strain>
    </source>
</reference>
<gene>
    <name evidence="1" type="ORF">WMO43_08135</name>
</gene>
<accession>A0ABV1HET2</accession>
<sequence>MKAWQHLKTILHHKRLVRAGCFKVGLYRQGIMHDWSKYSPTEFLVGCKYYQGNMSPNNAERVARGYSSAWLHHKGRNKHHMEYWIDYSVDKEKGICGMEIPVKYVVEMYIDRVSAAKNYQKGAYTDRSPLEYYENGKSIHILHPNTRELLERLLTMLAEEGEKATYEYIRREVLKNKK</sequence>
<dbReference type="InterPro" id="IPR043721">
    <property type="entry name" value="DUF5662"/>
</dbReference>
<dbReference type="RefSeq" id="WP_353530852.1">
    <property type="nucleotide sequence ID" value="NZ_JBBMEX010000007.1"/>
</dbReference>
<dbReference type="Proteomes" id="UP001454489">
    <property type="component" value="Unassembled WGS sequence"/>
</dbReference>
<name>A0ABV1HET2_9FIRM</name>
<proteinExistence type="predicted"/>
<evidence type="ECO:0000313" key="1">
    <source>
        <dbReference type="EMBL" id="MEQ2557837.1"/>
    </source>
</evidence>
<dbReference type="EMBL" id="JBBMEX010000007">
    <property type="protein sequence ID" value="MEQ2557837.1"/>
    <property type="molecule type" value="Genomic_DNA"/>
</dbReference>
<protein>
    <submittedName>
        <fullName evidence="1">DUF5662 family protein</fullName>
    </submittedName>
</protein>
<dbReference type="Pfam" id="PF18907">
    <property type="entry name" value="DUF5662"/>
    <property type="match status" value="1"/>
</dbReference>
<evidence type="ECO:0000313" key="2">
    <source>
        <dbReference type="Proteomes" id="UP001454489"/>
    </source>
</evidence>
<organism evidence="1 2">
    <name type="scientific">Maccoyibacter intestinihominis</name>
    <dbReference type="NCBI Taxonomy" id="3133499"/>
    <lineage>
        <taxon>Bacteria</taxon>
        <taxon>Bacillati</taxon>
        <taxon>Bacillota</taxon>
        <taxon>Clostridia</taxon>
        <taxon>Lachnospirales</taxon>
        <taxon>Lachnospiraceae</taxon>
        <taxon>Maccoyibacter</taxon>
    </lineage>
</organism>
<comment type="caution">
    <text evidence="1">The sequence shown here is derived from an EMBL/GenBank/DDBJ whole genome shotgun (WGS) entry which is preliminary data.</text>
</comment>